<sequence>MIINGIDFDFSTLNANDVDRMLAAQTRQQERARTEGSRYTPESDYPAWLRFQCRIFMDYLDEVLGEGASEKLGLDGSNFSTCLTVSKAFAEAMAAEKASVSALIHPTEERAQVSAAQAIPAPMNREQRRAAVKAHPAVVDFRAQEAAKAARRAQLKAELEALDNA</sequence>
<evidence type="ECO:0000313" key="1">
    <source>
        <dbReference type="EMBL" id="PDX90619.1"/>
    </source>
</evidence>
<accession>A0A2A7BH15</accession>
<reference evidence="1 2" key="1">
    <citation type="journal article" date="2017" name="Front. Microbiol.">
        <title>New Insights into the Diversity of the Genus Faecalibacterium.</title>
        <authorList>
            <person name="Benevides L."/>
            <person name="Burman S."/>
            <person name="Martin R."/>
            <person name="Robert V."/>
            <person name="Thomas M."/>
            <person name="Miquel S."/>
            <person name="Chain F."/>
            <person name="Sokol H."/>
            <person name="Bermudez-Humaran L.G."/>
            <person name="Morrison M."/>
            <person name="Langella P."/>
            <person name="Azevedo V.A."/>
            <person name="Chatel J.M."/>
            <person name="Soares S."/>
        </authorList>
    </citation>
    <scope>NUCLEOTIDE SEQUENCE [LARGE SCALE GENOMIC DNA]</scope>
    <source>
        <strain evidence="1 2">AHMP21</strain>
    </source>
</reference>
<proteinExistence type="predicted"/>
<dbReference type="Proteomes" id="UP000220438">
    <property type="component" value="Unassembled WGS sequence"/>
</dbReference>
<gene>
    <name evidence="1" type="ORF">CHR61_01730</name>
</gene>
<evidence type="ECO:0000313" key="2">
    <source>
        <dbReference type="Proteomes" id="UP000220438"/>
    </source>
</evidence>
<dbReference type="EMBL" id="NOUW01000006">
    <property type="protein sequence ID" value="PDX90619.1"/>
    <property type="molecule type" value="Genomic_DNA"/>
</dbReference>
<organism evidence="1 2">
    <name type="scientific">Faecalibacterium prausnitzii</name>
    <dbReference type="NCBI Taxonomy" id="853"/>
    <lineage>
        <taxon>Bacteria</taxon>
        <taxon>Bacillati</taxon>
        <taxon>Bacillota</taxon>
        <taxon>Clostridia</taxon>
        <taxon>Eubacteriales</taxon>
        <taxon>Oscillospiraceae</taxon>
        <taxon>Faecalibacterium</taxon>
    </lineage>
</organism>
<dbReference type="RefSeq" id="WP_097770008.1">
    <property type="nucleotide sequence ID" value="NZ_NOUW01000006.1"/>
</dbReference>
<dbReference type="AlphaFoldDB" id="A0A2A7BH15"/>
<name>A0A2A7BH15_9FIRM</name>
<protein>
    <submittedName>
        <fullName evidence="1">Uncharacterized protein</fullName>
    </submittedName>
</protein>
<comment type="caution">
    <text evidence="1">The sequence shown here is derived from an EMBL/GenBank/DDBJ whole genome shotgun (WGS) entry which is preliminary data.</text>
</comment>